<dbReference type="Gene3D" id="1.20.140.50">
    <property type="entry name" value="alix/aip1 like domains"/>
    <property type="match status" value="1"/>
</dbReference>
<evidence type="ECO:0000259" key="3">
    <source>
        <dbReference type="PROSITE" id="PS51180"/>
    </source>
</evidence>
<feature type="compositionally biased region" description="Low complexity" evidence="2">
    <location>
        <begin position="724"/>
        <end position="742"/>
    </location>
</feature>
<dbReference type="InterPro" id="IPR025304">
    <property type="entry name" value="ALIX_V_dom"/>
</dbReference>
<dbReference type="OMA" id="VSHAEEM"/>
<gene>
    <name evidence="4" type="ORF">FF38_12567</name>
</gene>
<evidence type="ECO:0000313" key="5">
    <source>
        <dbReference type="Proteomes" id="UP000037069"/>
    </source>
</evidence>
<dbReference type="SMART" id="SM01041">
    <property type="entry name" value="BRO1"/>
    <property type="match status" value="1"/>
</dbReference>
<feature type="region of interest" description="Disordered" evidence="2">
    <location>
        <begin position="809"/>
        <end position="839"/>
    </location>
</feature>
<sequence length="839" mass="92932">MSKLLGVPLKKPSEVDVEKPLNNLIQSTYSGATAEAKETYKTAVQQFARQRNSSIWKFFEKYESSLEIVYAYYDQICMLETKIPVNELQIPFKWKDAFDKGSIFGGRISLTHTSLLYEKVCVLFNIAALQSHVAATQSMDSDEGLKLALKLLQQSAGIFQYLKGAVPAAVPSEPTPDLNQDTLTCLQALMISQAQEVFIMKAIKDNMKENIIAKLCCQCEEFYADVLRAMQKESVRSLWEKEWIPTIAGKQAGFHALTQLYQSLACRAAKKIGEEIARLRNAVDLFKAAQTRSGNPSYLEEYFNKAKRNLAESTKDNDLIYNEMIPDINTVASPGKAQLAKPLPLATPMAKDFDDIFKELVPVELHRALQASDMRKNEIINTEIMKLREATQTLNGVLASLNLPAAVETTDGGSGLPPSLIEKANEVRQKGGVESIQTHLKELPELLNRNREILDETERLLDEERDSDNQLRSQFKEKWTRISSDKLTEMFRTNAKKYREVINNAVAADKIVREKFEKNQKGIELLSMPIEQLQQSMPAAGGSVDPNCASVQKLKHLMEAVETIKAERDAIESELKSATFNMKDEFLEALRKDGAIDEPALSLKRIGETLNPLQGQVKESVERQQSLVTDIQVAHSEFVAETGSSGNSRDTLCQELATAYDSFIELLGNLKEGTKFYNDLTELLVVFQNKISDFCFARKTEKEELLKDLTTESSRQAPGPTPSLPSHYSSTSGSGSDTLSAATSAPAVPTAAAAGNIPYPQAVQGMPMPYGAGPNVPYPSYVPPPMPQSFNPYATLPYPGNAYQYAGFPQGPPPGHYGTYPGSFANQQGGYPNQKPPGW</sequence>
<dbReference type="OrthoDB" id="2141925at2759"/>
<dbReference type="FunFam" id="1.25.40.280:FF:000001">
    <property type="entry name" value="programmed cell death 6-interacting protein-like isoform X1"/>
    <property type="match status" value="1"/>
</dbReference>
<dbReference type="EMBL" id="JRES01001623">
    <property type="protein sequence ID" value="KNC21423.1"/>
    <property type="molecule type" value="Genomic_DNA"/>
</dbReference>
<keyword evidence="5" id="KW-1185">Reference proteome</keyword>
<dbReference type="InterPro" id="IPR004328">
    <property type="entry name" value="BRO1_dom"/>
</dbReference>
<protein>
    <recommendedName>
        <fullName evidence="3">BRO1 domain-containing protein</fullName>
    </recommendedName>
</protein>
<dbReference type="InterPro" id="IPR038499">
    <property type="entry name" value="BRO1_sf"/>
</dbReference>
<dbReference type="GO" id="GO:0000281">
    <property type="term" value="P:mitotic cytokinesis"/>
    <property type="evidence" value="ECO:0007669"/>
    <property type="project" value="TreeGrafter"/>
</dbReference>
<dbReference type="Pfam" id="PF13949">
    <property type="entry name" value="ALIX_LYPXL_bnd"/>
    <property type="match status" value="1"/>
</dbReference>
<dbReference type="Gene3D" id="1.25.40.280">
    <property type="entry name" value="alix/aip1 like domains"/>
    <property type="match status" value="1"/>
</dbReference>
<dbReference type="PANTHER" id="PTHR23030">
    <property type="entry name" value="PCD6 INTERACTING PROTEIN-RELATED"/>
    <property type="match status" value="1"/>
</dbReference>
<keyword evidence="1" id="KW-0175">Coiled coil</keyword>
<dbReference type="CDD" id="cd09240">
    <property type="entry name" value="BRO1_Alix"/>
    <property type="match status" value="1"/>
</dbReference>
<dbReference type="CDD" id="cd09235">
    <property type="entry name" value="V_Alix"/>
    <property type="match status" value="1"/>
</dbReference>
<organism evidence="4 5">
    <name type="scientific">Lucilia cuprina</name>
    <name type="common">Green bottle fly</name>
    <name type="synonym">Australian sheep blowfly</name>
    <dbReference type="NCBI Taxonomy" id="7375"/>
    <lineage>
        <taxon>Eukaryota</taxon>
        <taxon>Metazoa</taxon>
        <taxon>Ecdysozoa</taxon>
        <taxon>Arthropoda</taxon>
        <taxon>Hexapoda</taxon>
        <taxon>Insecta</taxon>
        <taxon>Pterygota</taxon>
        <taxon>Neoptera</taxon>
        <taxon>Endopterygota</taxon>
        <taxon>Diptera</taxon>
        <taxon>Brachycera</taxon>
        <taxon>Muscomorpha</taxon>
        <taxon>Oestroidea</taxon>
        <taxon>Calliphoridae</taxon>
        <taxon>Luciliinae</taxon>
        <taxon>Lucilia</taxon>
    </lineage>
</organism>
<evidence type="ECO:0000313" key="4">
    <source>
        <dbReference type="EMBL" id="KNC21423.1"/>
    </source>
</evidence>
<feature type="domain" description="BRO1" evidence="3">
    <location>
        <begin position="3"/>
        <end position="398"/>
    </location>
</feature>
<dbReference type="PANTHER" id="PTHR23030:SF39">
    <property type="entry name" value="PROGRAMMED CELL DEATH 6-INTERACTING PROTEIN"/>
    <property type="match status" value="1"/>
</dbReference>
<dbReference type="Pfam" id="PF03097">
    <property type="entry name" value="BRO1"/>
    <property type="match status" value="1"/>
</dbReference>
<proteinExistence type="predicted"/>
<dbReference type="GO" id="GO:0005768">
    <property type="term" value="C:endosome"/>
    <property type="evidence" value="ECO:0007669"/>
    <property type="project" value="TreeGrafter"/>
</dbReference>
<feature type="coiled-coil region" evidence="1">
    <location>
        <begin position="447"/>
        <end position="474"/>
    </location>
</feature>
<evidence type="ECO:0000256" key="2">
    <source>
        <dbReference type="SAM" id="MobiDB-lite"/>
    </source>
</evidence>
<dbReference type="Gene3D" id="1.20.120.560">
    <property type="entry name" value="alix/aip1 in complex with the ypdl late domain"/>
    <property type="match status" value="1"/>
</dbReference>
<dbReference type="Proteomes" id="UP000037069">
    <property type="component" value="Unassembled WGS sequence"/>
</dbReference>
<feature type="region of interest" description="Disordered" evidence="2">
    <location>
        <begin position="710"/>
        <end position="742"/>
    </location>
</feature>
<name>A0A0L0BNC6_LUCCU</name>
<dbReference type="PROSITE" id="PS51180">
    <property type="entry name" value="BRO1"/>
    <property type="match status" value="1"/>
</dbReference>
<reference evidence="4 5" key="1">
    <citation type="journal article" date="2015" name="Nat. Commun.">
        <title>Lucilia cuprina genome unlocks parasitic fly biology to underpin future interventions.</title>
        <authorList>
            <person name="Anstead C.A."/>
            <person name="Korhonen P.K."/>
            <person name="Young N.D."/>
            <person name="Hall R.S."/>
            <person name="Jex A.R."/>
            <person name="Murali S.C."/>
            <person name="Hughes D.S."/>
            <person name="Lee S.F."/>
            <person name="Perry T."/>
            <person name="Stroehlein A.J."/>
            <person name="Ansell B.R."/>
            <person name="Breugelmans B."/>
            <person name="Hofmann A."/>
            <person name="Qu J."/>
            <person name="Dugan S."/>
            <person name="Lee S.L."/>
            <person name="Chao H."/>
            <person name="Dinh H."/>
            <person name="Han Y."/>
            <person name="Doddapaneni H.V."/>
            <person name="Worley K.C."/>
            <person name="Muzny D.M."/>
            <person name="Ioannidis P."/>
            <person name="Waterhouse R.M."/>
            <person name="Zdobnov E.M."/>
            <person name="James P.J."/>
            <person name="Bagnall N.H."/>
            <person name="Kotze A.C."/>
            <person name="Gibbs R.A."/>
            <person name="Richards S."/>
            <person name="Batterham P."/>
            <person name="Gasser R.B."/>
        </authorList>
    </citation>
    <scope>NUCLEOTIDE SEQUENCE [LARGE SCALE GENOMIC DNA]</scope>
    <source>
        <strain evidence="4 5">LS</strain>
        <tissue evidence="4">Full body</tissue>
    </source>
</reference>
<comment type="caution">
    <text evidence="4">The sequence shown here is derived from an EMBL/GenBank/DDBJ whole genome shotgun (WGS) entry which is preliminary data.</text>
</comment>
<accession>A0A0L0BNC6</accession>
<evidence type="ECO:0000256" key="1">
    <source>
        <dbReference type="SAM" id="Coils"/>
    </source>
</evidence>
<dbReference type="AlphaFoldDB" id="A0A0L0BNC6"/>
<dbReference type="STRING" id="7375.A0A0L0BNC6"/>